<dbReference type="PROSITE" id="PS00688">
    <property type="entry name" value="SIGMA54_INTERACT_3"/>
    <property type="match status" value="1"/>
</dbReference>
<dbReference type="GO" id="GO:0043565">
    <property type="term" value="F:sequence-specific DNA binding"/>
    <property type="evidence" value="ECO:0007669"/>
    <property type="project" value="InterPro"/>
</dbReference>
<keyword evidence="4" id="KW-0238">DNA-binding</keyword>
<reference evidence="8" key="1">
    <citation type="submission" date="2024-07" db="EMBL/GenBank/DDBJ databases">
        <title>Halotolerant mesophilic bacterium Ornithinibacillus sp. 4-3, sp. nov., isolated from soil.</title>
        <authorList>
            <person name="Sidarenka A.V."/>
            <person name="Guliayeva D.E."/>
            <person name="Leanovich S.I."/>
            <person name="Hileuskaya K.S."/>
            <person name="Akhremchuk A.E."/>
            <person name="Sikolenko M.A."/>
            <person name="Valentovich L.N."/>
        </authorList>
    </citation>
    <scope>NUCLEOTIDE SEQUENCE</scope>
    <source>
        <strain evidence="8">4-3</strain>
    </source>
</reference>
<keyword evidence="5" id="KW-0804">Transcription</keyword>
<dbReference type="PROSITE" id="PS00676">
    <property type="entry name" value="SIGMA54_INTERACT_2"/>
    <property type="match status" value="1"/>
</dbReference>
<dbReference type="RefSeq" id="WP_368653837.1">
    <property type="nucleotide sequence ID" value="NZ_CP162599.1"/>
</dbReference>
<evidence type="ECO:0000256" key="2">
    <source>
        <dbReference type="ARBA" id="ARBA00022840"/>
    </source>
</evidence>
<dbReference type="InterPro" id="IPR002197">
    <property type="entry name" value="HTH_Fis"/>
</dbReference>
<evidence type="ECO:0000259" key="7">
    <source>
        <dbReference type="PROSITE" id="PS50112"/>
    </source>
</evidence>
<dbReference type="CDD" id="cd00009">
    <property type="entry name" value="AAA"/>
    <property type="match status" value="1"/>
</dbReference>
<evidence type="ECO:0000256" key="1">
    <source>
        <dbReference type="ARBA" id="ARBA00022741"/>
    </source>
</evidence>
<dbReference type="Pfam" id="PF13426">
    <property type="entry name" value="PAS_9"/>
    <property type="match status" value="1"/>
</dbReference>
<dbReference type="EMBL" id="CP162599">
    <property type="protein sequence ID" value="XDK33153.1"/>
    <property type="molecule type" value="Genomic_DNA"/>
</dbReference>
<dbReference type="Pfam" id="PF00158">
    <property type="entry name" value="Sigma54_activat"/>
    <property type="match status" value="1"/>
</dbReference>
<dbReference type="AlphaFoldDB" id="A0AB39HPP2"/>
<dbReference type="NCBIfam" id="TIGR00229">
    <property type="entry name" value="sensory_box"/>
    <property type="match status" value="1"/>
</dbReference>
<dbReference type="InterPro" id="IPR025944">
    <property type="entry name" value="Sigma_54_int_dom_CS"/>
</dbReference>
<dbReference type="InterPro" id="IPR000014">
    <property type="entry name" value="PAS"/>
</dbReference>
<accession>A0AB39HPP2</accession>
<dbReference type="Gene3D" id="3.40.50.300">
    <property type="entry name" value="P-loop containing nucleotide triphosphate hydrolases"/>
    <property type="match status" value="1"/>
</dbReference>
<dbReference type="InterPro" id="IPR027417">
    <property type="entry name" value="P-loop_NTPase"/>
</dbReference>
<evidence type="ECO:0000256" key="4">
    <source>
        <dbReference type="ARBA" id="ARBA00023125"/>
    </source>
</evidence>
<dbReference type="GO" id="GO:0006355">
    <property type="term" value="P:regulation of DNA-templated transcription"/>
    <property type="evidence" value="ECO:0007669"/>
    <property type="project" value="InterPro"/>
</dbReference>
<dbReference type="GO" id="GO:0005524">
    <property type="term" value="F:ATP binding"/>
    <property type="evidence" value="ECO:0007669"/>
    <property type="project" value="UniProtKB-KW"/>
</dbReference>
<dbReference type="SUPFAM" id="SSF46689">
    <property type="entry name" value="Homeodomain-like"/>
    <property type="match status" value="1"/>
</dbReference>
<keyword evidence="2" id="KW-0067">ATP-binding</keyword>
<dbReference type="InterPro" id="IPR025662">
    <property type="entry name" value="Sigma_54_int_dom_ATP-bd_1"/>
</dbReference>
<dbReference type="SUPFAM" id="SSF55785">
    <property type="entry name" value="PYP-like sensor domain (PAS domain)"/>
    <property type="match status" value="1"/>
</dbReference>
<dbReference type="InterPro" id="IPR025943">
    <property type="entry name" value="Sigma_54_int_dom_ATP-bd_2"/>
</dbReference>
<dbReference type="InterPro" id="IPR058031">
    <property type="entry name" value="AAA_lid_NorR"/>
</dbReference>
<dbReference type="Gene3D" id="1.10.10.60">
    <property type="entry name" value="Homeodomain-like"/>
    <property type="match status" value="1"/>
</dbReference>
<dbReference type="PANTHER" id="PTHR32071:SF57">
    <property type="entry name" value="C4-DICARBOXYLATE TRANSPORT TRANSCRIPTIONAL REGULATORY PROTEIN DCTD"/>
    <property type="match status" value="1"/>
</dbReference>
<dbReference type="SMART" id="SM00382">
    <property type="entry name" value="AAA"/>
    <property type="match status" value="1"/>
</dbReference>
<dbReference type="PANTHER" id="PTHR32071">
    <property type="entry name" value="TRANSCRIPTIONAL REGULATORY PROTEIN"/>
    <property type="match status" value="1"/>
</dbReference>
<dbReference type="Gene3D" id="1.10.8.60">
    <property type="match status" value="1"/>
</dbReference>
<feature type="domain" description="Sigma-54 factor interaction" evidence="6">
    <location>
        <begin position="149"/>
        <end position="379"/>
    </location>
</feature>
<protein>
    <submittedName>
        <fullName evidence="8">Sigma-54 interaction domain-containing protein</fullName>
    </submittedName>
</protein>
<gene>
    <name evidence="8" type="ORF">AB4Y30_01950</name>
</gene>
<evidence type="ECO:0000256" key="5">
    <source>
        <dbReference type="ARBA" id="ARBA00023163"/>
    </source>
</evidence>
<dbReference type="SUPFAM" id="SSF52540">
    <property type="entry name" value="P-loop containing nucleoside triphosphate hydrolases"/>
    <property type="match status" value="1"/>
</dbReference>
<dbReference type="InterPro" id="IPR003593">
    <property type="entry name" value="AAA+_ATPase"/>
</dbReference>
<dbReference type="SMART" id="SM00091">
    <property type="entry name" value="PAS"/>
    <property type="match status" value="1"/>
</dbReference>
<dbReference type="InterPro" id="IPR035965">
    <property type="entry name" value="PAS-like_dom_sf"/>
</dbReference>
<proteinExistence type="predicted"/>
<dbReference type="CDD" id="cd00130">
    <property type="entry name" value="PAS"/>
    <property type="match status" value="1"/>
</dbReference>
<keyword evidence="1" id="KW-0547">Nucleotide-binding</keyword>
<dbReference type="PRINTS" id="PR01590">
    <property type="entry name" value="HTHFIS"/>
</dbReference>
<name>A0AB39HPP2_9BACI</name>
<dbReference type="FunFam" id="3.40.50.300:FF:000006">
    <property type="entry name" value="DNA-binding transcriptional regulator NtrC"/>
    <property type="match status" value="1"/>
</dbReference>
<dbReference type="PROSITE" id="PS50112">
    <property type="entry name" value="PAS"/>
    <property type="match status" value="1"/>
</dbReference>
<dbReference type="InterPro" id="IPR002078">
    <property type="entry name" value="Sigma_54_int"/>
</dbReference>
<dbReference type="PROSITE" id="PS50045">
    <property type="entry name" value="SIGMA54_INTERACT_4"/>
    <property type="match status" value="1"/>
</dbReference>
<dbReference type="PROSITE" id="PS00675">
    <property type="entry name" value="SIGMA54_INTERACT_1"/>
    <property type="match status" value="1"/>
</dbReference>
<dbReference type="Pfam" id="PF25601">
    <property type="entry name" value="AAA_lid_14"/>
    <property type="match status" value="1"/>
</dbReference>
<sequence length="454" mass="51555">MEKKTTINELILHTLLSTIKDTVAVINAEADVLYWNEGAEKMYHIKSEEIIGRKIYDFFNKEDLMILRTLTTKETIQDVYHQPRPDKHVLISSSPIYDENNKLIGSITVDKDITQTIILNKQLSHTSKELQLLKKKVSNNGLSSAFSSIKGSSPQIKQTIQLAEKVARTDATVIILGESGVGKEIFAQAIHEQSLRRKNNFIPINCGAIPETLFENELFGYERGAYTGASKHGKPGKIELADNGTLFLDEVGELPLDMQVKLLRALQENKIYRIGGTVPRPINVRIIAATNRDLQQMVNIGTFRADLFYRLNVFPISIPPLRERINDIPDLIYDFLYTLREKHQKTPPILHQDALDYMMTYHWPGNVRELLNILERLVILNETGEINVSDVIQVLPIHETTPAPSTPRTFLDEKEDLEEKRMIEALHSTYGNKTAAAQILGMSRATLYKKIKKT</sequence>
<evidence type="ECO:0000259" key="6">
    <source>
        <dbReference type="PROSITE" id="PS50045"/>
    </source>
</evidence>
<dbReference type="Pfam" id="PF02954">
    <property type="entry name" value="HTH_8"/>
    <property type="match status" value="1"/>
</dbReference>
<organism evidence="8">
    <name type="scientific">Ornithinibacillus sp. 4-3</name>
    <dbReference type="NCBI Taxonomy" id="3231488"/>
    <lineage>
        <taxon>Bacteria</taxon>
        <taxon>Bacillati</taxon>
        <taxon>Bacillota</taxon>
        <taxon>Bacilli</taxon>
        <taxon>Bacillales</taxon>
        <taxon>Bacillaceae</taxon>
        <taxon>Ornithinibacillus</taxon>
    </lineage>
</organism>
<evidence type="ECO:0000256" key="3">
    <source>
        <dbReference type="ARBA" id="ARBA00023015"/>
    </source>
</evidence>
<keyword evidence="3" id="KW-0805">Transcription regulation</keyword>
<feature type="domain" description="PAS" evidence="7">
    <location>
        <begin position="8"/>
        <end position="79"/>
    </location>
</feature>
<dbReference type="Gene3D" id="3.30.450.20">
    <property type="entry name" value="PAS domain"/>
    <property type="match status" value="1"/>
</dbReference>
<evidence type="ECO:0000313" key="8">
    <source>
        <dbReference type="EMBL" id="XDK33153.1"/>
    </source>
</evidence>
<dbReference type="InterPro" id="IPR009057">
    <property type="entry name" value="Homeodomain-like_sf"/>
</dbReference>